<dbReference type="KEGG" id="bcd:BARCL_0224"/>
<name>E6YGB7_BARC7</name>
<reference evidence="2" key="1">
    <citation type="submission" date="2009-11" db="EMBL/GenBank/DDBJ databases">
        <title>Genome sequencing of Bartonella species and comparative genomics.</title>
        <authorList>
            <person name="Engel P."/>
            <person name="Salzburger W."/>
            <person name="Marius L."/>
            <person name="Chao-Chin C."/>
            <person name="Soichi M."/>
            <person name="Christa L."/>
            <person name="Alexandra C."/>
            <person name="Aurelie L."/>
            <person name="Claudine M."/>
            <person name="Stephan S.C."/>
            <person name="Christoph D."/>
        </authorList>
    </citation>
    <scope>NUCLEOTIDE SEQUENCE [LARGE SCALE GENOMIC DNA]</scope>
    <source>
        <strain evidence="2">CIP 104772 / 73</strain>
    </source>
</reference>
<dbReference type="Proteomes" id="UP000009101">
    <property type="component" value="Chromosome"/>
</dbReference>
<reference evidence="1 2" key="2">
    <citation type="journal article" date="2011" name="PLoS Genet.">
        <title>Parallel evolution of a type IV secretion system in radiating lineages of the host-restricted bacterial pathogen Bartonella.</title>
        <authorList>
            <person name="Engel P."/>
            <person name="Salzburger W."/>
            <person name="Liesch M."/>
            <person name="Chang C.C."/>
            <person name="Maruyama S."/>
            <person name="Lanz C."/>
            <person name="Calteau A."/>
            <person name="Lajus A."/>
            <person name="Medigue C."/>
            <person name="Schuster S.C."/>
            <person name="Dehio C."/>
        </authorList>
    </citation>
    <scope>NUCLEOTIDE SEQUENCE [LARGE SCALE GENOMIC DNA]</scope>
    <source>
        <strain evidence="2">CIP 104772 / 73</strain>
    </source>
</reference>
<protein>
    <submittedName>
        <fullName evidence="1">Uncharacterized protein</fullName>
    </submittedName>
</protein>
<sequence>MVEQRTENPRVRGSNPRLGTAFYF</sequence>
<dbReference type="EMBL" id="FN645454">
    <property type="protein sequence ID" value="CBI75905.1"/>
    <property type="molecule type" value="Genomic_DNA"/>
</dbReference>
<keyword evidence="2" id="KW-1185">Reference proteome</keyword>
<evidence type="ECO:0000313" key="1">
    <source>
        <dbReference type="EMBL" id="CBI75905.1"/>
    </source>
</evidence>
<accession>E6YGB7</accession>
<dbReference type="HOGENOM" id="CLU_3420810_0_0_5"/>
<dbReference type="AntiFam" id="ANF00010">
    <property type="entry name" value="tRNA translation"/>
</dbReference>
<evidence type="ECO:0000313" key="2">
    <source>
        <dbReference type="Proteomes" id="UP000009101"/>
    </source>
</evidence>
<gene>
    <name evidence="1" type="ordered locus">BARCL_0224</name>
</gene>
<organism evidence="1 2">
    <name type="scientific">Bartonella clarridgeiae (strain CCUG 45776 / CIP 104772 / 73)</name>
    <dbReference type="NCBI Taxonomy" id="696125"/>
    <lineage>
        <taxon>Bacteria</taxon>
        <taxon>Pseudomonadati</taxon>
        <taxon>Pseudomonadota</taxon>
        <taxon>Alphaproteobacteria</taxon>
        <taxon>Hyphomicrobiales</taxon>
        <taxon>Bartonellaceae</taxon>
        <taxon>Bartonella</taxon>
    </lineage>
</organism>
<dbReference type="AlphaFoldDB" id="E6YGB7"/>
<proteinExistence type="predicted"/>